<dbReference type="PANTHER" id="PTHR43883">
    <property type="entry name" value="SLR0207 PROTEIN"/>
    <property type="match status" value="1"/>
</dbReference>
<dbReference type="Proteomes" id="UP001410795">
    <property type="component" value="Unassembled WGS sequence"/>
</dbReference>
<dbReference type="RefSeq" id="WP_221857383.1">
    <property type="nucleotide sequence ID" value="NZ_BAAAYV010000012.1"/>
</dbReference>
<dbReference type="InterPro" id="IPR052732">
    <property type="entry name" value="Cell-binding_unc_protein"/>
</dbReference>
<dbReference type="InterPro" id="IPR027417">
    <property type="entry name" value="P-loop_NTPase"/>
</dbReference>
<keyword evidence="3" id="KW-1185">Reference proteome</keyword>
<proteinExistence type="predicted"/>
<dbReference type="EMBL" id="BAAAYV010000012">
    <property type="protein sequence ID" value="GAA3663413.1"/>
    <property type="molecule type" value="Genomic_DNA"/>
</dbReference>
<feature type="chain" id="PRO_5047481892" description="ATP-binding protein" evidence="1">
    <location>
        <begin position="19"/>
        <end position="182"/>
    </location>
</feature>
<sequence length="182" mass="19448">MALVLMCGLSFSGKSTLAALLAAELPAEVLSLDRINQERGFDGGQGIAAGEWSTTNKMAHERAIEALESGAHVIVDDTGSPRFVRDAWRDIATAAGVPFTIVWVQVSLDLQRQRVQADRETRGRPDVTDAVLAEHAAHFEAPSDESPLIVDASHTADPVTVEYLAAAIETEREGTQAIAEDG</sequence>
<comment type="caution">
    <text evidence="2">The sequence shown here is derived from an EMBL/GenBank/DDBJ whole genome shotgun (WGS) entry which is preliminary data.</text>
</comment>
<feature type="signal peptide" evidence="1">
    <location>
        <begin position="1"/>
        <end position="18"/>
    </location>
</feature>
<evidence type="ECO:0000313" key="3">
    <source>
        <dbReference type="Proteomes" id="UP001410795"/>
    </source>
</evidence>
<name>A0ABP7BM40_9MICO</name>
<accession>A0ABP7BM40</accession>
<dbReference type="Pfam" id="PF13671">
    <property type="entry name" value="AAA_33"/>
    <property type="match status" value="1"/>
</dbReference>
<reference evidence="3" key="1">
    <citation type="journal article" date="2019" name="Int. J. Syst. Evol. Microbiol.">
        <title>The Global Catalogue of Microorganisms (GCM) 10K type strain sequencing project: providing services to taxonomists for standard genome sequencing and annotation.</title>
        <authorList>
            <consortium name="The Broad Institute Genomics Platform"/>
            <consortium name="The Broad Institute Genome Sequencing Center for Infectious Disease"/>
            <person name="Wu L."/>
            <person name="Ma J."/>
        </authorList>
    </citation>
    <scope>NUCLEOTIDE SEQUENCE [LARGE SCALE GENOMIC DNA]</scope>
    <source>
        <strain evidence="3">JCM 16546</strain>
    </source>
</reference>
<evidence type="ECO:0000256" key="1">
    <source>
        <dbReference type="SAM" id="SignalP"/>
    </source>
</evidence>
<dbReference type="Gene3D" id="3.40.50.300">
    <property type="entry name" value="P-loop containing nucleotide triphosphate hydrolases"/>
    <property type="match status" value="1"/>
</dbReference>
<evidence type="ECO:0008006" key="4">
    <source>
        <dbReference type="Google" id="ProtNLM"/>
    </source>
</evidence>
<evidence type="ECO:0000313" key="2">
    <source>
        <dbReference type="EMBL" id="GAA3663413.1"/>
    </source>
</evidence>
<keyword evidence="1" id="KW-0732">Signal</keyword>
<organism evidence="2 3">
    <name type="scientific">Microbacterium marinilacus</name>
    <dbReference type="NCBI Taxonomy" id="415209"/>
    <lineage>
        <taxon>Bacteria</taxon>
        <taxon>Bacillati</taxon>
        <taxon>Actinomycetota</taxon>
        <taxon>Actinomycetes</taxon>
        <taxon>Micrococcales</taxon>
        <taxon>Microbacteriaceae</taxon>
        <taxon>Microbacterium</taxon>
    </lineage>
</organism>
<protein>
    <recommendedName>
        <fullName evidence="4">ATP-binding protein</fullName>
    </recommendedName>
</protein>
<gene>
    <name evidence="2" type="ORF">GCM10022202_26480</name>
</gene>
<dbReference type="PANTHER" id="PTHR43883:SF1">
    <property type="entry name" value="GLUCONOKINASE"/>
    <property type="match status" value="1"/>
</dbReference>
<dbReference type="SUPFAM" id="SSF52540">
    <property type="entry name" value="P-loop containing nucleoside triphosphate hydrolases"/>
    <property type="match status" value="1"/>
</dbReference>